<feature type="compositionally biased region" description="Pro residues" evidence="1">
    <location>
        <begin position="132"/>
        <end position="151"/>
    </location>
</feature>
<name>A0A7T5VD96_9BACT</name>
<feature type="compositionally biased region" description="Basic and acidic residues" evidence="1">
    <location>
        <begin position="37"/>
        <end position="57"/>
    </location>
</feature>
<feature type="region of interest" description="Disordered" evidence="1">
    <location>
        <begin position="26"/>
        <end position="92"/>
    </location>
</feature>
<dbReference type="AlphaFoldDB" id="A0A7T5VD96"/>
<dbReference type="RefSeq" id="WP_199261242.1">
    <property type="nucleotide sequence ID" value="NZ_CP054140.1"/>
</dbReference>
<feature type="signal peptide" evidence="2">
    <location>
        <begin position="1"/>
        <end position="26"/>
    </location>
</feature>
<evidence type="ECO:0000313" key="3">
    <source>
        <dbReference type="EMBL" id="QQG65772.1"/>
    </source>
</evidence>
<evidence type="ECO:0000256" key="2">
    <source>
        <dbReference type="SAM" id="SignalP"/>
    </source>
</evidence>
<feature type="region of interest" description="Disordered" evidence="1">
    <location>
        <begin position="119"/>
        <end position="161"/>
    </location>
</feature>
<proteinExistence type="predicted"/>
<protein>
    <recommendedName>
        <fullName evidence="5">Secreted protein</fullName>
    </recommendedName>
</protein>
<dbReference type="KEGG" id="dog:HP555_07810"/>
<dbReference type="Gene3D" id="1.10.287.700">
    <property type="entry name" value="Helix hairpin bin"/>
    <property type="match status" value="1"/>
</dbReference>
<dbReference type="EMBL" id="CP054140">
    <property type="protein sequence ID" value="QQG65772.1"/>
    <property type="molecule type" value="Genomic_DNA"/>
</dbReference>
<dbReference type="Proteomes" id="UP000596092">
    <property type="component" value="Chromosome"/>
</dbReference>
<keyword evidence="4" id="KW-1185">Reference proteome</keyword>
<sequence length="161" mass="17465">MKAMQRIQRLWLLPLVGILTVLPVQGAEQPPPEENVPQEKKIEQQPDKWSEAGREVRQATGSVADATKESAGTAWESLKTGSTTAWEKTRSGSVHLFESVGEKSREAWSVTKEETADFWNKGKSLIHEATAPDPPAPPVPPQEPVPPPPADVPSGDTGQSD</sequence>
<reference evidence="3 4" key="1">
    <citation type="submission" date="2020-05" db="EMBL/GenBank/DDBJ databases">
        <title>Complete genome of Desulfobulbus oligotrophicus.</title>
        <authorList>
            <person name="Podar M."/>
        </authorList>
    </citation>
    <scope>NUCLEOTIDE SEQUENCE [LARGE SCALE GENOMIC DNA]</scope>
    <source>
        <strain evidence="3 4">Prop6</strain>
    </source>
</reference>
<evidence type="ECO:0008006" key="5">
    <source>
        <dbReference type="Google" id="ProtNLM"/>
    </source>
</evidence>
<organism evidence="3 4">
    <name type="scientific">Desulfobulbus oligotrophicus</name>
    <dbReference type="NCBI Taxonomy" id="1909699"/>
    <lineage>
        <taxon>Bacteria</taxon>
        <taxon>Pseudomonadati</taxon>
        <taxon>Thermodesulfobacteriota</taxon>
        <taxon>Desulfobulbia</taxon>
        <taxon>Desulfobulbales</taxon>
        <taxon>Desulfobulbaceae</taxon>
        <taxon>Desulfobulbus</taxon>
    </lineage>
</organism>
<evidence type="ECO:0000313" key="4">
    <source>
        <dbReference type="Proteomes" id="UP000596092"/>
    </source>
</evidence>
<keyword evidence="2" id="KW-0732">Signal</keyword>
<accession>A0A7T5VD96</accession>
<gene>
    <name evidence="3" type="ORF">HP555_07810</name>
</gene>
<feature type="chain" id="PRO_5032970306" description="Secreted protein" evidence="2">
    <location>
        <begin position="27"/>
        <end position="161"/>
    </location>
</feature>
<evidence type="ECO:0000256" key="1">
    <source>
        <dbReference type="SAM" id="MobiDB-lite"/>
    </source>
</evidence>